<dbReference type="GO" id="GO:0050321">
    <property type="term" value="F:tau-protein kinase activity"/>
    <property type="evidence" value="ECO:0007669"/>
    <property type="project" value="TreeGrafter"/>
</dbReference>
<organism evidence="7">
    <name type="scientific">Schizaphis graminum</name>
    <name type="common">Green bug aphid</name>
    <dbReference type="NCBI Taxonomy" id="13262"/>
    <lineage>
        <taxon>Eukaryota</taxon>
        <taxon>Metazoa</taxon>
        <taxon>Ecdysozoa</taxon>
        <taxon>Arthropoda</taxon>
        <taxon>Hexapoda</taxon>
        <taxon>Insecta</taxon>
        <taxon>Pterygota</taxon>
        <taxon>Neoptera</taxon>
        <taxon>Paraneoptera</taxon>
        <taxon>Hemiptera</taxon>
        <taxon>Sternorrhyncha</taxon>
        <taxon>Aphidomorpha</taxon>
        <taxon>Aphidoidea</taxon>
        <taxon>Aphididae</taxon>
        <taxon>Aphidini</taxon>
        <taxon>Schizaphis</taxon>
    </lineage>
</organism>
<dbReference type="GO" id="GO:0005524">
    <property type="term" value="F:ATP binding"/>
    <property type="evidence" value="ECO:0007669"/>
    <property type="project" value="UniProtKB-KW"/>
</dbReference>
<proteinExistence type="predicted"/>
<feature type="domain" description="Protein kinase" evidence="6">
    <location>
        <begin position="1"/>
        <end position="141"/>
    </location>
</feature>
<sequence>MALAIQYLHTMEIVHRDIKCENILITEHYTVKLTDFGFSKFVKSSKKLNCNTYCCSLGYASPEILTARPYDGKMSDIWSLGVVLYVMLNKKMPFNRKNMKLMYKQQVHYHSLNVYFIYLKNYLFFLIKIIRSNEIGNINPL</sequence>
<keyword evidence="4 7" id="KW-0418">Kinase</keyword>
<keyword evidence="3" id="KW-0547">Nucleotide-binding</keyword>
<dbReference type="InterPro" id="IPR011009">
    <property type="entry name" value="Kinase-like_dom_sf"/>
</dbReference>
<dbReference type="EMBL" id="GGMR01010194">
    <property type="protein sequence ID" value="MBY22813.1"/>
    <property type="molecule type" value="Transcribed_RNA"/>
</dbReference>
<evidence type="ECO:0000256" key="1">
    <source>
        <dbReference type="ARBA" id="ARBA00022527"/>
    </source>
</evidence>
<keyword evidence="2" id="KW-0808">Transferase</keyword>
<dbReference type="PROSITE" id="PS00108">
    <property type="entry name" value="PROTEIN_KINASE_ST"/>
    <property type="match status" value="1"/>
</dbReference>
<dbReference type="SUPFAM" id="SSF56112">
    <property type="entry name" value="Protein kinase-like (PK-like)"/>
    <property type="match status" value="1"/>
</dbReference>
<evidence type="ECO:0000259" key="6">
    <source>
        <dbReference type="PROSITE" id="PS50011"/>
    </source>
</evidence>
<dbReference type="Pfam" id="PF00069">
    <property type="entry name" value="Pkinase"/>
    <property type="match status" value="1"/>
</dbReference>
<evidence type="ECO:0000256" key="4">
    <source>
        <dbReference type="ARBA" id="ARBA00022777"/>
    </source>
</evidence>
<dbReference type="GO" id="GO:0005737">
    <property type="term" value="C:cytoplasm"/>
    <property type="evidence" value="ECO:0007669"/>
    <property type="project" value="TreeGrafter"/>
</dbReference>
<dbReference type="GO" id="GO:0000226">
    <property type="term" value="P:microtubule cytoskeleton organization"/>
    <property type="evidence" value="ECO:0007669"/>
    <property type="project" value="TreeGrafter"/>
</dbReference>
<name>A0A2S2P019_SCHGA</name>
<evidence type="ECO:0000313" key="7">
    <source>
        <dbReference type="EMBL" id="MBY22813.1"/>
    </source>
</evidence>
<dbReference type="InterPro" id="IPR000719">
    <property type="entry name" value="Prot_kinase_dom"/>
</dbReference>
<evidence type="ECO:0000256" key="3">
    <source>
        <dbReference type="ARBA" id="ARBA00022741"/>
    </source>
</evidence>
<keyword evidence="1" id="KW-0723">Serine/threonine-protein kinase</keyword>
<evidence type="ECO:0000256" key="5">
    <source>
        <dbReference type="ARBA" id="ARBA00022840"/>
    </source>
</evidence>
<gene>
    <name evidence="7" type="primary">Tssk3</name>
    <name evidence="7" type="ORF">g.154514</name>
</gene>
<protein>
    <submittedName>
        <fullName evidence="7">Testis-specific serine/threonine-protein kinase 3</fullName>
    </submittedName>
</protein>
<accession>A0A2S2P019</accession>
<dbReference type="SMART" id="SM00220">
    <property type="entry name" value="S_TKc"/>
    <property type="match status" value="1"/>
</dbReference>
<dbReference type="AlphaFoldDB" id="A0A2S2P019"/>
<dbReference type="Gene3D" id="1.10.510.10">
    <property type="entry name" value="Transferase(Phosphotransferase) domain 1"/>
    <property type="match status" value="1"/>
</dbReference>
<reference evidence="7" key="1">
    <citation type="submission" date="2018-04" db="EMBL/GenBank/DDBJ databases">
        <title>Transcriptome of Schizaphis graminum biotype I.</title>
        <authorList>
            <person name="Scully E.D."/>
            <person name="Geib S.M."/>
            <person name="Palmer N.A."/>
            <person name="Koch K."/>
            <person name="Bradshaw J."/>
            <person name="Heng-Moss T."/>
            <person name="Sarath G."/>
        </authorList>
    </citation>
    <scope>NUCLEOTIDE SEQUENCE</scope>
</reference>
<dbReference type="PROSITE" id="PS50011">
    <property type="entry name" value="PROTEIN_KINASE_DOM"/>
    <property type="match status" value="1"/>
</dbReference>
<dbReference type="PANTHER" id="PTHR24346:SF82">
    <property type="entry name" value="KP78A-RELATED"/>
    <property type="match status" value="1"/>
</dbReference>
<dbReference type="GO" id="GO:0035556">
    <property type="term" value="P:intracellular signal transduction"/>
    <property type="evidence" value="ECO:0007669"/>
    <property type="project" value="TreeGrafter"/>
</dbReference>
<dbReference type="PANTHER" id="PTHR24346">
    <property type="entry name" value="MAP/MICROTUBULE AFFINITY-REGULATING KINASE"/>
    <property type="match status" value="1"/>
</dbReference>
<evidence type="ECO:0000256" key="2">
    <source>
        <dbReference type="ARBA" id="ARBA00022679"/>
    </source>
</evidence>
<dbReference type="InterPro" id="IPR008271">
    <property type="entry name" value="Ser/Thr_kinase_AS"/>
</dbReference>
<keyword evidence="5" id="KW-0067">ATP-binding</keyword>